<organism evidence="4 5">
    <name type="scientific">Brevundimonas nasdae</name>
    <dbReference type="NCBI Taxonomy" id="172043"/>
    <lineage>
        <taxon>Bacteria</taxon>
        <taxon>Pseudomonadati</taxon>
        <taxon>Pseudomonadota</taxon>
        <taxon>Alphaproteobacteria</taxon>
        <taxon>Caulobacterales</taxon>
        <taxon>Caulobacteraceae</taxon>
        <taxon>Brevundimonas</taxon>
    </lineage>
</organism>
<dbReference type="InterPro" id="IPR013766">
    <property type="entry name" value="Thioredoxin_domain"/>
</dbReference>
<dbReference type="PROSITE" id="PS51352">
    <property type="entry name" value="THIOREDOXIN_2"/>
    <property type="match status" value="1"/>
</dbReference>
<feature type="chain" id="PRO_5045344741" evidence="2">
    <location>
        <begin position="18"/>
        <end position="518"/>
    </location>
</feature>
<feature type="signal peptide" evidence="2">
    <location>
        <begin position="1"/>
        <end position="17"/>
    </location>
</feature>
<feature type="domain" description="Thioredoxin" evidence="3">
    <location>
        <begin position="20"/>
        <end position="151"/>
    </location>
</feature>
<dbReference type="PROSITE" id="PS51257">
    <property type="entry name" value="PROKAR_LIPOPROTEIN"/>
    <property type="match status" value="1"/>
</dbReference>
<proteinExistence type="predicted"/>
<dbReference type="CDD" id="cd02947">
    <property type="entry name" value="TRX_family"/>
    <property type="match status" value="1"/>
</dbReference>
<protein>
    <submittedName>
        <fullName evidence="4">Thioredoxin family protein</fullName>
    </submittedName>
</protein>
<dbReference type="GeneID" id="94374158"/>
<keyword evidence="1 2" id="KW-0732">Signal</keyword>
<evidence type="ECO:0000256" key="2">
    <source>
        <dbReference type="SAM" id="SignalP"/>
    </source>
</evidence>
<name>A0ABX8TIV3_9CAUL</name>
<evidence type="ECO:0000259" key="3">
    <source>
        <dbReference type="PROSITE" id="PS51352"/>
    </source>
</evidence>
<keyword evidence="5" id="KW-1185">Reference proteome</keyword>
<sequence>MRPLLASLAALSVLAVAACGQQGKPVDPAAAHAGAEAHKIDWREGDVEDAFAEAAEANKPVLLYWGAVWCPPCNQLKAGLFQDPEFVARTRDFVPVYLDGDSKGAQAWGQRFGIKGYPTLIVLRPDRTEITRLSGGGDPEKVEAVLKAAQRGGPNASELLQRALADPARLSADDWPLLSEYGWAVDAGRLVKPDEAAGVLERLAKAAPTPTLQHRFALAALTRRPDDAPALPAARQAEVRALLDAVLSSPAEVRANRDALIYSGADVIKAATPAGPERARLSAALIQALDRVYDDATLGTQDRLSTTYADIAVFRAQAGKDAAVPTALRDKVRQRAAWADQSAKTAYERQSTISTAANLLSEAGDKPGAEALLTAELQKSKTPYYYMPELADLAEARGDKAAAVDWLRKGYETAEGPATRAQWGVLYVDGLIRLTPRDKTAIETAAGQVIGELSGQPDSYHQRTRQRFDTLGKSLTDWSRANNGATVLERLRGRIAEACVAQTDADARAACQSWLKPA</sequence>
<dbReference type="Pfam" id="PF13899">
    <property type="entry name" value="Thioredoxin_7"/>
    <property type="match status" value="1"/>
</dbReference>
<dbReference type="InterPro" id="IPR051099">
    <property type="entry name" value="AGR/TXD"/>
</dbReference>
<dbReference type="PANTHER" id="PTHR15337:SF11">
    <property type="entry name" value="THIOREDOXIN DOMAIN-CONTAINING PROTEIN"/>
    <property type="match status" value="1"/>
</dbReference>
<evidence type="ECO:0000313" key="4">
    <source>
        <dbReference type="EMBL" id="QYC10939.1"/>
    </source>
</evidence>
<accession>A0ABX8TIV3</accession>
<dbReference type="PANTHER" id="PTHR15337">
    <property type="entry name" value="ANTERIOR GRADIENT PROTEIN-RELATED"/>
    <property type="match status" value="1"/>
</dbReference>
<dbReference type="RefSeq" id="WP_219353634.1">
    <property type="nucleotide sequence ID" value="NZ_CP080034.1"/>
</dbReference>
<evidence type="ECO:0000256" key="1">
    <source>
        <dbReference type="ARBA" id="ARBA00022729"/>
    </source>
</evidence>
<reference evidence="4 5" key="1">
    <citation type="submission" date="2021-07" db="EMBL/GenBank/DDBJ databases">
        <title>Isolation and characterization of bacteria from a gold mining with a capacity of golden bioaccumulation.</title>
        <authorList>
            <person name="Yang X.J."/>
        </authorList>
    </citation>
    <scope>NUCLEOTIDE SEQUENCE [LARGE SCALE GENOMIC DNA]</scope>
    <source>
        <strain evidence="4 5">Au29</strain>
    </source>
</reference>
<evidence type="ECO:0000313" key="5">
    <source>
        <dbReference type="Proteomes" id="UP000824334"/>
    </source>
</evidence>
<dbReference type="Proteomes" id="UP000824334">
    <property type="component" value="Chromosome"/>
</dbReference>
<dbReference type="EMBL" id="CP080034">
    <property type="protein sequence ID" value="QYC10939.1"/>
    <property type="molecule type" value="Genomic_DNA"/>
</dbReference>
<gene>
    <name evidence="4" type="ORF">KWG56_02700</name>
</gene>